<gene>
    <name evidence="2" type="ORF">K503DRAFT_327697</name>
</gene>
<evidence type="ECO:0000313" key="3">
    <source>
        <dbReference type="Proteomes" id="UP000092154"/>
    </source>
</evidence>
<keyword evidence="1" id="KW-0472">Membrane</keyword>
<keyword evidence="3" id="KW-1185">Reference proteome</keyword>
<sequence>MGLVEEQAVRHCPLLRDYQRQGAVLYSSRIKQKFMEIREAICLILLYLHTSTYILHGHLLLLRRKWYLGPIP</sequence>
<keyword evidence="1" id="KW-1133">Transmembrane helix</keyword>
<dbReference type="AlphaFoldDB" id="A0A1B7MU52"/>
<dbReference type="EMBL" id="KV448441">
    <property type="protein sequence ID" value="OAX36115.1"/>
    <property type="molecule type" value="Genomic_DNA"/>
</dbReference>
<reference evidence="2 3" key="1">
    <citation type="submission" date="2016-06" db="EMBL/GenBank/DDBJ databases">
        <title>Comparative genomics of the ectomycorrhizal sister species Rhizopogon vinicolor and Rhizopogon vesiculosus (Basidiomycota: Boletales) reveals a divergence of the mating type B locus.</title>
        <authorList>
            <consortium name="DOE Joint Genome Institute"/>
            <person name="Mujic A.B."/>
            <person name="Kuo A."/>
            <person name="Tritt A."/>
            <person name="Lipzen A."/>
            <person name="Chen C."/>
            <person name="Johnson J."/>
            <person name="Sharma A."/>
            <person name="Barry K."/>
            <person name="Grigoriev I.V."/>
            <person name="Spatafora J.W."/>
        </authorList>
    </citation>
    <scope>NUCLEOTIDE SEQUENCE [LARGE SCALE GENOMIC DNA]</scope>
    <source>
        <strain evidence="2 3">AM-OR11-026</strain>
    </source>
</reference>
<name>A0A1B7MU52_9AGAM</name>
<dbReference type="Proteomes" id="UP000092154">
    <property type="component" value="Unassembled WGS sequence"/>
</dbReference>
<evidence type="ECO:0000313" key="2">
    <source>
        <dbReference type="EMBL" id="OAX36115.1"/>
    </source>
</evidence>
<accession>A0A1B7MU52</accession>
<protein>
    <submittedName>
        <fullName evidence="2">Uncharacterized protein</fullName>
    </submittedName>
</protein>
<keyword evidence="1" id="KW-0812">Transmembrane</keyword>
<feature type="transmembrane region" description="Helical" evidence="1">
    <location>
        <begin position="40"/>
        <end position="62"/>
    </location>
</feature>
<dbReference type="InParanoid" id="A0A1B7MU52"/>
<organism evidence="2 3">
    <name type="scientific">Rhizopogon vinicolor AM-OR11-026</name>
    <dbReference type="NCBI Taxonomy" id="1314800"/>
    <lineage>
        <taxon>Eukaryota</taxon>
        <taxon>Fungi</taxon>
        <taxon>Dikarya</taxon>
        <taxon>Basidiomycota</taxon>
        <taxon>Agaricomycotina</taxon>
        <taxon>Agaricomycetes</taxon>
        <taxon>Agaricomycetidae</taxon>
        <taxon>Boletales</taxon>
        <taxon>Suillineae</taxon>
        <taxon>Rhizopogonaceae</taxon>
        <taxon>Rhizopogon</taxon>
    </lineage>
</organism>
<evidence type="ECO:0000256" key="1">
    <source>
        <dbReference type="SAM" id="Phobius"/>
    </source>
</evidence>
<proteinExistence type="predicted"/>